<protein>
    <recommendedName>
        <fullName evidence="3">Calcium-binding protein</fullName>
    </recommendedName>
</protein>
<organism evidence="1 2">
    <name type="scientific">Rhizobium rosettiformans W3</name>
    <dbReference type="NCBI Taxonomy" id="538378"/>
    <lineage>
        <taxon>Bacteria</taxon>
        <taxon>Pseudomonadati</taxon>
        <taxon>Pseudomonadota</taxon>
        <taxon>Alphaproteobacteria</taxon>
        <taxon>Hyphomicrobiales</taxon>
        <taxon>Rhizobiaceae</taxon>
        <taxon>Rhizobium/Agrobacterium group</taxon>
        <taxon>Rhizobium</taxon>
    </lineage>
</organism>
<sequence length="604" mass="61138">MALAFDANYYLSTRPDVFNAFVKTAGATGQTWAQFAEAHYNTFGRFEGSNPNATFNTNQYLAANPDVAAAGVNPFTHFLNFGAKEGRAPSATFPSFASFDEKAYLAANPDLGAAGITTKGAAYEHFVKFGQFEARPGAPAVDTGVPGQTFTLTTATGEIVNGTSANDTFNAVVAEDAGFPTLVTSSTLNAFDQVTGGEGVDTLNLVVQDFGGLTGDVSTLQGTVQGVEIINVDQANGLLANGTGGTLAAGAFAGAEQIWQINQANSISGLAEGQTAGFRNTAATTASVTFAAAATTAAIALDEVASDTRINVEGTGINTINISGSVVEPDATTDAVLTIGGAETGSGVTNSLAALRTVNIDLSSNTEIGVFTDALDAVTTINASASTGDLVLDFTDLDTGSQDLTSLSTGSGADEVSLEVDDFDSTAVSINLGAGNDVITIDGTEGATAATATAADLTALSVTLGAGRDIVEISGLANLVAVDASANTVTQSSIIITDFNGSEDVLDLSELGLDGFFATQNLVDTAASNAAANGGSLADVIAAIDDFASETEAVQFNFGGNTYVYVDNGFDGDTEVALNDGLIQINGDVALTGINVLFDDVSVM</sequence>
<dbReference type="AlphaFoldDB" id="A0A4S8PLU2"/>
<dbReference type="Proteomes" id="UP000307378">
    <property type="component" value="Unassembled WGS sequence"/>
</dbReference>
<dbReference type="EMBL" id="STGU01000023">
    <property type="protein sequence ID" value="THV31081.1"/>
    <property type="molecule type" value="Genomic_DNA"/>
</dbReference>
<evidence type="ECO:0000313" key="1">
    <source>
        <dbReference type="EMBL" id="THV31081.1"/>
    </source>
</evidence>
<gene>
    <name evidence="1" type="ORF">FAA86_22495</name>
</gene>
<name>A0A4S8PLU2_9HYPH</name>
<comment type="caution">
    <text evidence="1">The sequence shown here is derived from an EMBL/GenBank/DDBJ whole genome shotgun (WGS) entry which is preliminary data.</text>
</comment>
<evidence type="ECO:0000313" key="2">
    <source>
        <dbReference type="Proteomes" id="UP000307378"/>
    </source>
</evidence>
<dbReference type="RefSeq" id="WP_136543342.1">
    <property type="nucleotide sequence ID" value="NZ_STGU01000023.1"/>
</dbReference>
<proteinExistence type="predicted"/>
<evidence type="ECO:0008006" key="3">
    <source>
        <dbReference type="Google" id="ProtNLM"/>
    </source>
</evidence>
<accession>A0A4S8PLU2</accession>
<reference evidence="1 2" key="1">
    <citation type="submission" date="2019-04" db="EMBL/GenBank/DDBJ databases">
        <title>genome sequence of strain W3.</title>
        <authorList>
            <person name="Gao J."/>
            <person name="Sun J."/>
        </authorList>
    </citation>
    <scope>NUCLEOTIDE SEQUENCE [LARGE SCALE GENOMIC DNA]</scope>
    <source>
        <strain evidence="1 2">W3</strain>
    </source>
</reference>